<reference evidence="2" key="1">
    <citation type="submission" date="2016-10" db="EMBL/GenBank/DDBJ databases">
        <authorList>
            <person name="Varghese N."/>
        </authorList>
    </citation>
    <scope>NUCLEOTIDE SEQUENCE [LARGE SCALE GENOMIC DNA]</scope>
    <source>
        <strain evidence="2">DSM 17980</strain>
    </source>
</reference>
<proteinExistence type="predicted"/>
<dbReference type="AlphaFoldDB" id="A0A1I7KMA0"/>
<dbReference type="Proteomes" id="UP000183508">
    <property type="component" value="Unassembled WGS sequence"/>
</dbReference>
<evidence type="ECO:0000313" key="1">
    <source>
        <dbReference type="EMBL" id="SFU98552.1"/>
    </source>
</evidence>
<accession>A0A1I7KMA0</accession>
<organism evidence="1 2">
    <name type="scientific">Alicyclobacillus macrosporangiidus</name>
    <dbReference type="NCBI Taxonomy" id="392015"/>
    <lineage>
        <taxon>Bacteria</taxon>
        <taxon>Bacillati</taxon>
        <taxon>Bacillota</taxon>
        <taxon>Bacilli</taxon>
        <taxon>Bacillales</taxon>
        <taxon>Alicyclobacillaceae</taxon>
        <taxon>Alicyclobacillus</taxon>
    </lineage>
</organism>
<dbReference type="RefSeq" id="WP_175511534.1">
    <property type="nucleotide sequence ID" value="NZ_FPBV01000017.1"/>
</dbReference>
<dbReference type="STRING" id="392015.SAMN05421543_11733"/>
<name>A0A1I7KMA0_9BACL</name>
<gene>
    <name evidence="1" type="ORF">SAMN05421543_11733</name>
</gene>
<evidence type="ECO:0000313" key="2">
    <source>
        <dbReference type="Proteomes" id="UP000183508"/>
    </source>
</evidence>
<protein>
    <submittedName>
        <fullName evidence="1">Uncharacterized protein</fullName>
    </submittedName>
</protein>
<dbReference type="EMBL" id="FPBV01000017">
    <property type="protein sequence ID" value="SFU98552.1"/>
    <property type="molecule type" value="Genomic_DNA"/>
</dbReference>
<sequence>MHMLLWLPRLFRYFGWFQAIVGFVRPLWPRLSRMLPGRVPAAAPAA</sequence>
<keyword evidence="2" id="KW-1185">Reference proteome</keyword>